<dbReference type="GO" id="GO:0006508">
    <property type="term" value="P:proteolysis"/>
    <property type="evidence" value="ECO:0007669"/>
    <property type="project" value="UniProtKB-KW"/>
</dbReference>
<dbReference type="PRINTS" id="PR00481">
    <property type="entry name" value="LAMNOPPTDASE"/>
</dbReference>
<sequence>MITISQNYTLKENVVFLLDKSADFKVENNDLIQSLIEEFKQGEAKFDFIKLGKQTIFLVDEKQELEPLRVIGFSIRQQLDKKAEKITIVGNGEQVLAVAEGLELSNYQFIKYFKDADEKEYALTEVAIVGDVEEARVAELNNIIKAVYWGRDMVNEPNSYLTSLQLAKELEEIAKEAKIKVEVLHKDEIVKLKMGGLLAVNKGSIQPPTFTILEYKPTNPRNEKPIVLVGKGIVYDTGGLSLKPTPNSMDLMKSDMGGAACMGGAIYAAALNQSDLHIIALIPSTDNRPGGDAYAPGDVITMYDGTTVEVLNTDAEGRMILADAIAYANQYTPELIIDAATLTGAALVAAGTRATCMMSNADEAINGQLKKAGNEVYERLVELPLWDDYKEQIKSQIADLKNIGGSYAGTITAGKFLEHFTTYPFVHLDIAGPAFTSAPENYKGNGGTGVGIRLLNQFFKNYKA</sequence>
<dbReference type="GO" id="GO:0005737">
    <property type="term" value="C:cytoplasm"/>
    <property type="evidence" value="ECO:0007669"/>
    <property type="project" value="InterPro"/>
</dbReference>
<keyword evidence="3" id="KW-0645">Protease</keyword>
<evidence type="ECO:0000313" key="7">
    <source>
        <dbReference type="EMBL" id="RLZ09276.1"/>
    </source>
</evidence>
<dbReference type="SUPFAM" id="SSF53187">
    <property type="entry name" value="Zn-dependent exopeptidases"/>
    <property type="match status" value="1"/>
</dbReference>
<name>A0A3L9MBC7_9FLAO</name>
<keyword evidence="2 7" id="KW-0031">Aminopeptidase</keyword>
<evidence type="ECO:0000259" key="6">
    <source>
        <dbReference type="PROSITE" id="PS00631"/>
    </source>
</evidence>
<dbReference type="SUPFAM" id="SSF52949">
    <property type="entry name" value="Macro domain-like"/>
    <property type="match status" value="1"/>
</dbReference>
<dbReference type="GO" id="GO:0030145">
    <property type="term" value="F:manganese ion binding"/>
    <property type="evidence" value="ECO:0007669"/>
    <property type="project" value="InterPro"/>
</dbReference>
<accession>A0A3L9MBC7</accession>
<keyword evidence="4" id="KW-0378">Hydrolase</keyword>
<dbReference type="PANTHER" id="PTHR11963">
    <property type="entry name" value="LEUCINE AMINOPEPTIDASE-RELATED"/>
    <property type="match status" value="1"/>
</dbReference>
<dbReference type="InterPro" id="IPR011356">
    <property type="entry name" value="Leucine_aapep/pepB"/>
</dbReference>
<evidence type="ECO:0000256" key="1">
    <source>
        <dbReference type="ARBA" id="ARBA00009528"/>
    </source>
</evidence>
<dbReference type="OrthoDB" id="9809354at2"/>
<gene>
    <name evidence="7" type="ORF">EAH69_08625</name>
</gene>
<keyword evidence="8" id="KW-1185">Reference proteome</keyword>
<dbReference type="Gene3D" id="3.40.220.10">
    <property type="entry name" value="Leucine Aminopeptidase, subunit E, domain 1"/>
    <property type="match status" value="1"/>
</dbReference>
<reference evidence="7 8" key="1">
    <citation type="submission" date="2018-10" db="EMBL/GenBank/DDBJ databases">
        <authorList>
            <person name="Chen X."/>
        </authorList>
    </citation>
    <scope>NUCLEOTIDE SEQUENCE [LARGE SCALE GENOMIC DNA]</scope>
    <source>
        <strain evidence="7 8">YIM 102668</strain>
    </source>
</reference>
<evidence type="ECO:0000256" key="5">
    <source>
        <dbReference type="ARBA" id="ARBA00023211"/>
    </source>
</evidence>
<feature type="domain" description="Cytosol aminopeptidase" evidence="6">
    <location>
        <begin position="312"/>
        <end position="319"/>
    </location>
</feature>
<dbReference type="Pfam" id="PF00883">
    <property type="entry name" value="Peptidase_M17"/>
    <property type="match status" value="1"/>
</dbReference>
<organism evidence="7 8">
    <name type="scientific">Faecalibacter macacae</name>
    <dbReference type="NCBI Taxonomy" id="1859289"/>
    <lineage>
        <taxon>Bacteria</taxon>
        <taxon>Pseudomonadati</taxon>
        <taxon>Bacteroidota</taxon>
        <taxon>Flavobacteriia</taxon>
        <taxon>Flavobacteriales</taxon>
        <taxon>Weeksellaceae</taxon>
        <taxon>Faecalibacter</taxon>
    </lineage>
</organism>
<comment type="similarity">
    <text evidence="1">Belongs to the peptidase M17 family.</text>
</comment>
<dbReference type="EMBL" id="RDOJ01000010">
    <property type="protein sequence ID" value="RLZ09276.1"/>
    <property type="molecule type" value="Genomic_DNA"/>
</dbReference>
<dbReference type="InterPro" id="IPR000819">
    <property type="entry name" value="Peptidase_M17_C"/>
</dbReference>
<evidence type="ECO:0000256" key="2">
    <source>
        <dbReference type="ARBA" id="ARBA00022438"/>
    </source>
</evidence>
<dbReference type="PANTHER" id="PTHR11963:SF23">
    <property type="entry name" value="CYTOSOL AMINOPEPTIDASE"/>
    <property type="match status" value="1"/>
</dbReference>
<dbReference type="CDD" id="cd00433">
    <property type="entry name" value="Peptidase_M17"/>
    <property type="match status" value="1"/>
</dbReference>
<evidence type="ECO:0000313" key="8">
    <source>
        <dbReference type="Proteomes" id="UP000275348"/>
    </source>
</evidence>
<dbReference type="PROSITE" id="PS00631">
    <property type="entry name" value="CYTOSOL_AP"/>
    <property type="match status" value="1"/>
</dbReference>
<proteinExistence type="inferred from homology"/>
<dbReference type="InterPro" id="IPR043472">
    <property type="entry name" value="Macro_dom-like"/>
</dbReference>
<comment type="caution">
    <text evidence="7">The sequence shown here is derived from an EMBL/GenBank/DDBJ whole genome shotgun (WGS) entry which is preliminary data.</text>
</comment>
<dbReference type="GO" id="GO:0070006">
    <property type="term" value="F:metalloaminopeptidase activity"/>
    <property type="evidence" value="ECO:0007669"/>
    <property type="project" value="InterPro"/>
</dbReference>
<evidence type="ECO:0000256" key="3">
    <source>
        <dbReference type="ARBA" id="ARBA00022670"/>
    </source>
</evidence>
<keyword evidence="5" id="KW-0464">Manganese</keyword>
<protein>
    <submittedName>
        <fullName evidence="7">Leucyl aminopeptidase</fullName>
    </submittedName>
</protein>
<dbReference type="RefSeq" id="WP_121934795.1">
    <property type="nucleotide sequence ID" value="NZ_RDOJ01000010.1"/>
</dbReference>
<dbReference type="Gene3D" id="3.40.630.10">
    <property type="entry name" value="Zn peptidases"/>
    <property type="match status" value="1"/>
</dbReference>
<dbReference type="AlphaFoldDB" id="A0A3L9MBC7"/>
<dbReference type="Proteomes" id="UP000275348">
    <property type="component" value="Unassembled WGS sequence"/>
</dbReference>
<evidence type="ECO:0000256" key="4">
    <source>
        <dbReference type="ARBA" id="ARBA00022801"/>
    </source>
</evidence>